<feature type="region of interest" description="Disordered" evidence="1">
    <location>
        <begin position="1"/>
        <end position="52"/>
    </location>
</feature>
<reference evidence="2" key="1">
    <citation type="submission" date="2019-12" db="EMBL/GenBank/DDBJ databases">
        <title>Ruegeria JWLKs population differentiation of coral mucus and skeleton niches.</title>
        <authorList>
            <person name="Luo D."/>
        </authorList>
    </citation>
    <scope>NUCLEOTIDE SEQUENCE</scope>
    <source>
        <strain evidence="2">HKCCD6181</strain>
    </source>
</reference>
<accession>A0AA90YYD3</accession>
<evidence type="ECO:0000313" key="2">
    <source>
        <dbReference type="EMBL" id="NOE17374.1"/>
    </source>
</evidence>
<gene>
    <name evidence="2" type="ORF">GS634_04470</name>
</gene>
<dbReference type="RefSeq" id="WP_171231771.1">
    <property type="nucleotide sequence ID" value="NZ_WVRA01000001.1"/>
</dbReference>
<sequence>MFRALPKRLSSTERPNCAEPGADTPIIAKSGPSTELGEMGQFDHPDFVAAVQ</sequence>
<dbReference type="EMBL" id="WVRA01000001">
    <property type="protein sequence ID" value="NOE17374.1"/>
    <property type="molecule type" value="Genomic_DNA"/>
</dbReference>
<name>A0AA90YYD3_9RHOB</name>
<protein>
    <submittedName>
        <fullName evidence="2">Uncharacterized protein</fullName>
    </submittedName>
</protein>
<evidence type="ECO:0000313" key="3">
    <source>
        <dbReference type="Proteomes" id="UP000597886"/>
    </source>
</evidence>
<dbReference type="AlphaFoldDB" id="A0AA90YYD3"/>
<evidence type="ECO:0000256" key="1">
    <source>
        <dbReference type="SAM" id="MobiDB-lite"/>
    </source>
</evidence>
<dbReference type="Proteomes" id="UP000597886">
    <property type="component" value="Unassembled WGS sequence"/>
</dbReference>
<comment type="caution">
    <text evidence="2">The sequence shown here is derived from an EMBL/GenBank/DDBJ whole genome shotgun (WGS) entry which is preliminary data.</text>
</comment>
<proteinExistence type="predicted"/>
<organism evidence="2 3">
    <name type="scientific">Ruegeria atlantica</name>
    <dbReference type="NCBI Taxonomy" id="81569"/>
    <lineage>
        <taxon>Bacteria</taxon>
        <taxon>Pseudomonadati</taxon>
        <taxon>Pseudomonadota</taxon>
        <taxon>Alphaproteobacteria</taxon>
        <taxon>Rhodobacterales</taxon>
        <taxon>Roseobacteraceae</taxon>
        <taxon>Ruegeria</taxon>
    </lineage>
</organism>